<dbReference type="Gene3D" id="3.40.80.10">
    <property type="entry name" value="Peptidoglycan recognition protein-like"/>
    <property type="match status" value="1"/>
</dbReference>
<proteinExistence type="predicted"/>
<gene>
    <name evidence="6" type="ORF">GGQ59_002639</name>
</gene>
<dbReference type="EMBL" id="JACHOB010000006">
    <property type="protein sequence ID" value="MBB4660095.1"/>
    <property type="molecule type" value="Genomic_DNA"/>
</dbReference>
<dbReference type="Pfam" id="PF01510">
    <property type="entry name" value="Amidase_2"/>
    <property type="match status" value="1"/>
</dbReference>
<accession>A0A840I700</accession>
<dbReference type="InterPro" id="IPR002502">
    <property type="entry name" value="Amidase_domain"/>
</dbReference>
<evidence type="ECO:0000256" key="1">
    <source>
        <dbReference type="ARBA" id="ARBA00001561"/>
    </source>
</evidence>
<dbReference type="RefSeq" id="WP_183819336.1">
    <property type="nucleotide sequence ID" value="NZ_JACHOB010000006.1"/>
</dbReference>
<evidence type="ECO:0000256" key="3">
    <source>
        <dbReference type="ARBA" id="ARBA00022801"/>
    </source>
</evidence>
<organism evidence="6 7">
    <name type="scientific">Parvularcula dongshanensis</name>
    <dbReference type="NCBI Taxonomy" id="1173995"/>
    <lineage>
        <taxon>Bacteria</taxon>
        <taxon>Pseudomonadati</taxon>
        <taxon>Pseudomonadota</taxon>
        <taxon>Alphaproteobacteria</taxon>
        <taxon>Parvularculales</taxon>
        <taxon>Parvularculaceae</taxon>
        <taxon>Parvularcula</taxon>
    </lineage>
</organism>
<dbReference type="AlphaFoldDB" id="A0A840I700"/>
<reference evidence="6 7" key="1">
    <citation type="submission" date="2020-08" db="EMBL/GenBank/DDBJ databases">
        <title>Genomic Encyclopedia of Type Strains, Phase IV (KMG-IV): sequencing the most valuable type-strain genomes for metagenomic binning, comparative biology and taxonomic classification.</title>
        <authorList>
            <person name="Goeker M."/>
        </authorList>
    </citation>
    <scope>NUCLEOTIDE SEQUENCE [LARGE SCALE GENOMIC DNA]</scope>
    <source>
        <strain evidence="6 7">DSM 102850</strain>
    </source>
</reference>
<evidence type="ECO:0000256" key="2">
    <source>
        <dbReference type="ARBA" id="ARBA00011901"/>
    </source>
</evidence>
<keyword evidence="7" id="KW-1185">Reference proteome</keyword>
<keyword evidence="3 6" id="KW-0378">Hydrolase</keyword>
<comment type="caution">
    <text evidence="6">The sequence shown here is derived from an EMBL/GenBank/DDBJ whole genome shotgun (WGS) entry which is preliminary data.</text>
</comment>
<dbReference type="GO" id="GO:0009254">
    <property type="term" value="P:peptidoglycan turnover"/>
    <property type="evidence" value="ECO:0007669"/>
    <property type="project" value="TreeGrafter"/>
</dbReference>
<evidence type="ECO:0000256" key="4">
    <source>
        <dbReference type="ARBA" id="ARBA00023316"/>
    </source>
</evidence>
<dbReference type="Proteomes" id="UP000563524">
    <property type="component" value="Unassembled WGS sequence"/>
</dbReference>
<dbReference type="EC" id="3.5.1.28" evidence="2"/>
<dbReference type="GO" id="GO:0008745">
    <property type="term" value="F:N-acetylmuramoyl-L-alanine amidase activity"/>
    <property type="evidence" value="ECO:0007669"/>
    <property type="project" value="UniProtKB-EC"/>
</dbReference>
<name>A0A840I700_9PROT</name>
<evidence type="ECO:0000313" key="6">
    <source>
        <dbReference type="EMBL" id="MBB4660095.1"/>
    </source>
</evidence>
<dbReference type="SMART" id="SM00644">
    <property type="entry name" value="Ami_2"/>
    <property type="match status" value="1"/>
</dbReference>
<dbReference type="SUPFAM" id="SSF55846">
    <property type="entry name" value="N-acetylmuramoyl-L-alanine amidase-like"/>
    <property type="match status" value="1"/>
</dbReference>
<dbReference type="PANTHER" id="PTHR30417:SF1">
    <property type="entry name" value="N-ACETYLMURAMOYL-L-ALANINE AMIDASE AMID"/>
    <property type="match status" value="1"/>
</dbReference>
<dbReference type="CDD" id="cd06583">
    <property type="entry name" value="PGRP"/>
    <property type="match status" value="1"/>
</dbReference>
<sequence length="223" mass="24879">MIDAPSPNHDERGVPVSMVVLHYTGMKTGAEALARLRDPAAKVSAHYMVEEDGRLYRLVPEERRAWHAGVAEWHGRRDVNAMSVGIEIVNPGHEFGYRDFPEVQMQTVLELLRQIRRRYDVAPENVVGHSDVAPDRKDDPGERFPWDRLAREALALAPWDGRAPDDVPEAPEALRRLARLGYGVEAFGSGPCVTAFQRRFAPTLLGEGLGRRTRAAIGAVTNR</sequence>
<feature type="domain" description="N-acetylmuramoyl-L-alanine amidase" evidence="5">
    <location>
        <begin position="4"/>
        <end position="141"/>
    </location>
</feature>
<keyword evidence="4" id="KW-0961">Cell wall biogenesis/degradation</keyword>
<dbReference type="InterPro" id="IPR036505">
    <property type="entry name" value="Amidase/PGRP_sf"/>
</dbReference>
<dbReference type="GO" id="GO:0019867">
    <property type="term" value="C:outer membrane"/>
    <property type="evidence" value="ECO:0007669"/>
    <property type="project" value="TreeGrafter"/>
</dbReference>
<evidence type="ECO:0000259" key="5">
    <source>
        <dbReference type="SMART" id="SM00644"/>
    </source>
</evidence>
<comment type="catalytic activity">
    <reaction evidence="1">
        <text>Hydrolyzes the link between N-acetylmuramoyl residues and L-amino acid residues in certain cell-wall glycopeptides.</text>
        <dbReference type="EC" id="3.5.1.28"/>
    </reaction>
</comment>
<dbReference type="PANTHER" id="PTHR30417">
    <property type="entry name" value="N-ACETYLMURAMOYL-L-ALANINE AMIDASE AMID"/>
    <property type="match status" value="1"/>
</dbReference>
<dbReference type="GO" id="GO:0071555">
    <property type="term" value="P:cell wall organization"/>
    <property type="evidence" value="ECO:0007669"/>
    <property type="project" value="UniProtKB-KW"/>
</dbReference>
<protein>
    <recommendedName>
        <fullName evidence="2">N-acetylmuramoyl-L-alanine amidase</fullName>
        <ecNumber evidence="2">3.5.1.28</ecNumber>
    </recommendedName>
</protein>
<dbReference type="InterPro" id="IPR051206">
    <property type="entry name" value="NAMLAA_amidase_2"/>
</dbReference>
<dbReference type="GO" id="GO:0009253">
    <property type="term" value="P:peptidoglycan catabolic process"/>
    <property type="evidence" value="ECO:0007669"/>
    <property type="project" value="InterPro"/>
</dbReference>
<evidence type="ECO:0000313" key="7">
    <source>
        <dbReference type="Proteomes" id="UP000563524"/>
    </source>
</evidence>